<protein>
    <recommendedName>
        <fullName evidence="8">NAD(P)/FAD-dependent oxidoreductase</fullName>
    </recommendedName>
</protein>
<feature type="domain" description="RsdA/BaiN/AoA(So)-like insert" evidence="5">
    <location>
        <begin position="192"/>
        <end position="355"/>
    </location>
</feature>
<evidence type="ECO:0000256" key="2">
    <source>
        <dbReference type="ARBA" id="ARBA00022630"/>
    </source>
</evidence>
<reference evidence="6 7" key="1">
    <citation type="submission" date="2019-03" db="EMBL/GenBank/DDBJ databases">
        <title>Genomic Encyclopedia of Type Strains, Phase IV (KMG-IV): sequencing the most valuable type-strain genomes for metagenomic binning, comparative biology and taxonomic classification.</title>
        <authorList>
            <person name="Goeker M."/>
        </authorList>
    </citation>
    <scope>NUCLEOTIDE SEQUENCE [LARGE SCALE GENOMIC DNA]</scope>
    <source>
        <strain evidence="6 7">DSM 100433</strain>
    </source>
</reference>
<dbReference type="NCBIfam" id="TIGR00275">
    <property type="entry name" value="aminoacetone oxidase family FAD-binding enzyme"/>
    <property type="match status" value="1"/>
</dbReference>
<dbReference type="PANTHER" id="PTHR42887:SF2">
    <property type="entry name" value="OS12G0638800 PROTEIN"/>
    <property type="match status" value="1"/>
</dbReference>
<dbReference type="SUPFAM" id="SSF51905">
    <property type="entry name" value="FAD/NAD(P)-binding domain"/>
    <property type="match status" value="1"/>
</dbReference>
<dbReference type="SUPFAM" id="SSF160996">
    <property type="entry name" value="HI0933 insert domain-like"/>
    <property type="match status" value="1"/>
</dbReference>
<keyword evidence="2" id="KW-0285">Flavoprotein</keyword>
<dbReference type="InterPro" id="IPR004792">
    <property type="entry name" value="BaiN-like"/>
</dbReference>
<feature type="domain" description="RsdA/BaiN/AoA(So)-like Rossmann fold-like" evidence="4">
    <location>
        <begin position="4"/>
        <end position="408"/>
    </location>
</feature>
<evidence type="ECO:0000313" key="6">
    <source>
        <dbReference type="EMBL" id="TCL43694.1"/>
    </source>
</evidence>
<evidence type="ECO:0000259" key="5">
    <source>
        <dbReference type="Pfam" id="PF22780"/>
    </source>
</evidence>
<dbReference type="RefSeq" id="WP_132084313.1">
    <property type="nucleotide sequence ID" value="NZ_SLUK01000004.1"/>
</dbReference>
<evidence type="ECO:0000313" key="7">
    <source>
        <dbReference type="Proteomes" id="UP000294682"/>
    </source>
</evidence>
<dbReference type="InterPro" id="IPR036188">
    <property type="entry name" value="FAD/NAD-bd_sf"/>
</dbReference>
<evidence type="ECO:0000259" key="4">
    <source>
        <dbReference type="Pfam" id="PF03486"/>
    </source>
</evidence>
<dbReference type="EMBL" id="SLUK01000004">
    <property type="protein sequence ID" value="TCL43694.1"/>
    <property type="molecule type" value="Genomic_DNA"/>
</dbReference>
<keyword evidence="3" id="KW-0274">FAD</keyword>
<dbReference type="Gene3D" id="3.50.50.60">
    <property type="entry name" value="FAD/NAD(P)-binding domain"/>
    <property type="match status" value="1"/>
</dbReference>
<dbReference type="Pfam" id="PF03486">
    <property type="entry name" value="HI0933_like"/>
    <property type="match status" value="1"/>
</dbReference>
<dbReference type="InterPro" id="IPR055178">
    <property type="entry name" value="RsdA/BaiN/AoA(So)-like_dom"/>
</dbReference>
<dbReference type="Gene3D" id="2.40.30.10">
    <property type="entry name" value="Translation factors"/>
    <property type="match status" value="1"/>
</dbReference>
<keyword evidence="7" id="KW-1185">Reference proteome</keyword>
<dbReference type="PRINTS" id="PR00411">
    <property type="entry name" value="PNDRDTASEI"/>
</dbReference>
<proteinExistence type="predicted"/>
<gene>
    <name evidence="6" type="ORF">EDD78_10428</name>
</gene>
<dbReference type="Proteomes" id="UP000294682">
    <property type="component" value="Unassembled WGS sequence"/>
</dbReference>
<accession>A0A9X8Y8D7</accession>
<organism evidence="6 7">
    <name type="scientific">Harryflintia acetispora</name>
    <dbReference type="NCBI Taxonomy" id="1849041"/>
    <lineage>
        <taxon>Bacteria</taxon>
        <taxon>Bacillati</taxon>
        <taxon>Bacillota</taxon>
        <taxon>Clostridia</taxon>
        <taxon>Eubacteriales</taxon>
        <taxon>Oscillospiraceae</taxon>
        <taxon>Harryflintia</taxon>
    </lineage>
</organism>
<dbReference type="InterPro" id="IPR023166">
    <property type="entry name" value="BaiN-like_dom_sf"/>
</dbReference>
<dbReference type="PANTHER" id="PTHR42887">
    <property type="entry name" value="OS12G0638800 PROTEIN"/>
    <property type="match status" value="1"/>
</dbReference>
<name>A0A9X8Y8D7_9FIRM</name>
<evidence type="ECO:0000256" key="1">
    <source>
        <dbReference type="ARBA" id="ARBA00001974"/>
    </source>
</evidence>
<dbReference type="AlphaFoldDB" id="A0A9X8Y8D7"/>
<comment type="caution">
    <text evidence="6">The sequence shown here is derived from an EMBL/GenBank/DDBJ whole genome shotgun (WGS) entry which is preliminary data.</text>
</comment>
<dbReference type="Gene3D" id="1.10.8.260">
    <property type="entry name" value="HI0933 insert domain-like"/>
    <property type="match status" value="1"/>
</dbReference>
<dbReference type="Pfam" id="PF22780">
    <property type="entry name" value="HI0933_like_1st"/>
    <property type="match status" value="1"/>
</dbReference>
<evidence type="ECO:0008006" key="8">
    <source>
        <dbReference type="Google" id="ProtNLM"/>
    </source>
</evidence>
<dbReference type="InterPro" id="IPR057661">
    <property type="entry name" value="RsdA/BaiN/AoA(So)_Rossmann"/>
</dbReference>
<comment type="cofactor">
    <cofactor evidence="1">
        <name>FAD</name>
        <dbReference type="ChEBI" id="CHEBI:57692"/>
    </cofactor>
</comment>
<evidence type="ECO:0000256" key="3">
    <source>
        <dbReference type="ARBA" id="ARBA00022827"/>
    </source>
</evidence>
<sequence>MEYDVIVVGGGASGLFLAAHTAAGGKRTLVLEKRERPARKLLITGKGRCNLCNDCDRDAFLQNCIRGGRFLYSAIAAFTPQDTMAYFEGLGVPLVTERGQRVFPASQRAMDVVDALVRAVKDAGAQIRCATVAEVLCEEGRVRGVRTAAGERYYADNIVIATGGMSYPATGSSGDGYRFARALGHTVAPPAPALAPLDTKEPWVRELAGLSLRNVTLSLWDQKKPKKPVFQELGELLFTHTGLSGPLVLTACSLLDPARASDFSVAIDLKPGLDRTALDRRLLRDFEERQNRDFCNALDALLPRSLIPVIVRLTGIPPETKVHSLTRTQREALIGPVKGLTLHIKAPGPLEEAIITRGGVKLSEIAPSTMRSKLAEGLYFTGEVIDADALTGGFNLQIAFSTAYLAAQDILGA</sequence>